<proteinExistence type="predicted"/>
<dbReference type="OrthoDB" id="6349736at2759"/>
<keyword evidence="2" id="KW-1185">Reference proteome</keyword>
<dbReference type="Proteomes" id="UP000076858">
    <property type="component" value="Unassembled WGS sequence"/>
</dbReference>
<evidence type="ECO:0000313" key="2">
    <source>
        <dbReference type="Proteomes" id="UP000076858"/>
    </source>
</evidence>
<evidence type="ECO:0000313" key="1">
    <source>
        <dbReference type="EMBL" id="KZS20899.1"/>
    </source>
</evidence>
<comment type="caution">
    <text evidence="1">The sequence shown here is derived from an EMBL/GenBank/DDBJ whole genome shotgun (WGS) entry which is preliminary data.</text>
</comment>
<organism evidence="1 2">
    <name type="scientific">Daphnia magna</name>
    <dbReference type="NCBI Taxonomy" id="35525"/>
    <lineage>
        <taxon>Eukaryota</taxon>
        <taxon>Metazoa</taxon>
        <taxon>Ecdysozoa</taxon>
        <taxon>Arthropoda</taxon>
        <taxon>Crustacea</taxon>
        <taxon>Branchiopoda</taxon>
        <taxon>Diplostraca</taxon>
        <taxon>Cladocera</taxon>
        <taxon>Anomopoda</taxon>
        <taxon>Daphniidae</taxon>
        <taxon>Daphnia</taxon>
    </lineage>
</organism>
<reference evidence="1 2" key="1">
    <citation type="submission" date="2016-03" db="EMBL/GenBank/DDBJ databases">
        <title>EvidentialGene: Evidence-directed Construction of Genes on Genomes.</title>
        <authorList>
            <person name="Gilbert D.G."/>
            <person name="Choi J.-H."/>
            <person name="Mockaitis K."/>
            <person name="Colbourne J."/>
            <person name="Pfrender M."/>
        </authorList>
    </citation>
    <scope>NUCLEOTIDE SEQUENCE [LARGE SCALE GENOMIC DNA]</scope>
    <source>
        <strain evidence="1 2">Xinb3</strain>
        <tissue evidence="1">Complete organism</tissue>
    </source>
</reference>
<dbReference type="EMBL" id="LRGB01000086">
    <property type="protein sequence ID" value="KZS20899.1"/>
    <property type="molecule type" value="Genomic_DNA"/>
</dbReference>
<dbReference type="AlphaFoldDB" id="A0A162RZA1"/>
<protein>
    <submittedName>
        <fullName evidence="1">Uncharacterized protein</fullName>
    </submittedName>
</protein>
<name>A0A162RZA1_9CRUS</name>
<sequence>MMKSENKWIFNQEPEDVGYWLRTTTVVTVNCMLEEVVLSRIDEGDIINTPLGKTNVSHGSLSHNHLTLFWIDTYGKPTDIAIQQLEKGVGFWYESLTNGTWILQDDSKQLDFHVRLTPRFPTVKCDKKIDSCTVIGDNHLFIIKYPLGSSAVTVPSVIKYIVTKTNDPLDINIRQNARIQYLEDAAIRHENELIRVIQSMQCDQRRARHAQAVSTAQYNGWMAAAQLVLRQCIKLIATGNIVSALQCTPTTVNFTTDTTTCRPQQRFNNFTIGRSGWELTAFTPCYWAGGIVNFNDQPHAYRNNTWQPVEASVIIPQRNLADAFRYQDVNFFEYQHQTNPAYTEVLISPMDIMADITASICEHSLTVPNQITGTSAIVVSAAEKAGLGTFTNWF</sequence>
<gene>
    <name evidence="1" type="ORF">APZ42_012284</name>
</gene>
<accession>A0A162RZA1</accession>